<dbReference type="PROSITE" id="PS00154">
    <property type="entry name" value="ATPASE_E1_E2"/>
    <property type="match status" value="1"/>
</dbReference>
<dbReference type="PRINTS" id="PR00120">
    <property type="entry name" value="HATPASE"/>
</dbReference>
<dbReference type="InterPro" id="IPR018303">
    <property type="entry name" value="ATPase_P-typ_P_site"/>
</dbReference>
<evidence type="ECO:0000256" key="2">
    <source>
        <dbReference type="ARBA" id="ARBA00004236"/>
    </source>
</evidence>
<accession>A0A0B8QET0</accession>
<evidence type="ECO:0000256" key="4">
    <source>
        <dbReference type="ARBA" id="ARBA00012517"/>
    </source>
</evidence>
<evidence type="ECO:0000256" key="8">
    <source>
        <dbReference type="ARBA" id="ARBA00022553"/>
    </source>
</evidence>
<dbReference type="NCBIfam" id="TIGR01525">
    <property type="entry name" value="ATPase-IB_hvy"/>
    <property type="match status" value="1"/>
</dbReference>
<dbReference type="AlphaFoldDB" id="A0A0B8QET0"/>
<dbReference type="SUPFAM" id="SSF81665">
    <property type="entry name" value="Calcium ATPase, transmembrane domain M"/>
    <property type="match status" value="1"/>
</dbReference>
<evidence type="ECO:0000256" key="5">
    <source>
        <dbReference type="ARBA" id="ARBA00015102"/>
    </source>
</evidence>
<dbReference type="Gene3D" id="2.70.150.10">
    <property type="entry name" value="Calcium-transporting ATPase, cytoplasmic transduction domain A"/>
    <property type="match status" value="1"/>
</dbReference>
<comment type="caution">
    <text evidence="23">The sequence shown here is derived from an EMBL/GenBank/DDBJ whole genome shotgun (WGS) entry which is preliminary data.</text>
</comment>
<dbReference type="Gene3D" id="3.40.50.1000">
    <property type="entry name" value="HAD superfamily/HAD-like"/>
    <property type="match status" value="1"/>
</dbReference>
<dbReference type="EMBL" id="BBSC01000001">
    <property type="protein sequence ID" value="GAM73678.1"/>
    <property type="molecule type" value="Genomic_DNA"/>
</dbReference>
<dbReference type="InterPro" id="IPR001757">
    <property type="entry name" value="P_typ_ATPase"/>
</dbReference>
<evidence type="ECO:0000313" key="24">
    <source>
        <dbReference type="Proteomes" id="UP000031666"/>
    </source>
</evidence>
<keyword evidence="14" id="KW-1278">Translocase</keyword>
<keyword evidence="13 21" id="KW-0067">ATP-binding</keyword>
<dbReference type="InterPro" id="IPR008250">
    <property type="entry name" value="ATPase_P-typ_transduc_dom_A_sf"/>
</dbReference>
<dbReference type="SFLD" id="SFLDS00003">
    <property type="entry name" value="Haloacid_Dehalogenase"/>
    <property type="match status" value="1"/>
</dbReference>
<evidence type="ECO:0000256" key="19">
    <source>
        <dbReference type="ARBA" id="ARBA00029719"/>
    </source>
</evidence>
<dbReference type="InterPro" id="IPR023214">
    <property type="entry name" value="HAD_sf"/>
</dbReference>
<dbReference type="NCBIfam" id="TIGR01511">
    <property type="entry name" value="ATPase-IB1_Cu"/>
    <property type="match status" value="1"/>
</dbReference>
<dbReference type="Pfam" id="PF00122">
    <property type="entry name" value="E1-E2_ATPase"/>
    <property type="match status" value="1"/>
</dbReference>
<evidence type="ECO:0000256" key="13">
    <source>
        <dbReference type="ARBA" id="ARBA00022840"/>
    </source>
</evidence>
<gene>
    <name evidence="23" type="ORF">JCM19241_3133</name>
</gene>
<evidence type="ECO:0000256" key="11">
    <source>
        <dbReference type="ARBA" id="ARBA00022741"/>
    </source>
</evidence>
<evidence type="ECO:0000256" key="6">
    <source>
        <dbReference type="ARBA" id="ARBA00022448"/>
    </source>
</evidence>
<reference evidence="23 24" key="1">
    <citation type="submission" date="2015-01" db="EMBL/GenBank/DDBJ databases">
        <title>Vibrio sp. C94 JCM 19241 whole genome shotgun sequence.</title>
        <authorList>
            <person name="Sawabe T."/>
            <person name="Meirelles P."/>
            <person name="Feng G."/>
            <person name="Sayaka M."/>
            <person name="Hattori M."/>
            <person name="Ohkuma M."/>
        </authorList>
    </citation>
    <scope>NUCLEOTIDE SEQUENCE [LARGE SCALE GENOMIC DNA]</scope>
    <source>
        <strain evidence="24">JCM 19241</strain>
    </source>
</reference>
<evidence type="ECO:0000256" key="7">
    <source>
        <dbReference type="ARBA" id="ARBA00022475"/>
    </source>
</evidence>
<feature type="transmembrane region" description="Helical" evidence="21">
    <location>
        <begin position="68"/>
        <end position="87"/>
    </location>
</feature>
<evidence type="ECO:0000256" key="1">
    <source>
        <dbReference type="ARBA" id="ARBA00004127"/>
    </source>
</evidence>
<dbReference type="GO" id="GO:0005886">
    <property type="term" value="C:plasma membrane"/>
    <property type="evidence" value="ECO:0007669"/>
    <property type="project" value="UniProtKB-SubCell"/>
</dbReference>
<organism evidence="23 24">
    <name type="scientific">Vibrio ishigakensis</name>
    <dbReference type="NCBI Taxonomy" id="1481914"/>
    <lineage>
        <taxon>Bacteria</taxon>
        <taxon>Pseudomonadati</taxon>
        <taxon>Pseudomonadota</taxon>
        <taxon>Gammaproteobacteria</taxon>
        <taxon>Vibrionales</taxon>
        <taxon>Vibrionaceae</taxon>
        <taxon>Vibrio</taxon>
    </lineage>
</organism>
<dbReference type="EC" id="7.2.2.8" evidence="4"/>
<dbReference type="SFLD" id="SFLDF00027">
    <property type="entry name" value="p-type_atpase"/>
    <property type="match status" value="1"/>
</dbReference>
<dbReference type="InterPro" id="IPR023299">
    <property type="entry name" value="ATPase_P-typ_cyto_dom_N"/>
</dbReference>
<dbReference type="PRINTS" id="PR00119">
    <property type="entry name" value="CATATPASE"/>
</dbReference>
<comment type="subcellular location">
    <subcellularLocation>
        <location evidence="2 21">Cell membrane</location>
    </subcellularLocation>
    <subcellularLocation>
        <location evidence="1">Endomembrane system</location>
        <topology evidence="1">Multi-pass membrane protein</topology>
    </subcellularLocation>
</comment>
<feature type="transmembrane region" description="Helical" evidence="21">
    <location>
        <begin position="406"/>
        <end position="425"/>
    </location>
</feature>
<keyword evidence="8" id="KW-0597">Phosphoprotein</keyword>
<evidence type="ECO:0000256" key="9">
    <source>
        <dbReference type="ARBA" id="ARBA00022692"/>
    </source>
</evidence>
<keyword evidence="18 21" id="KW-0472">Membrane</keyword>
<evidence type="ECO:0000256" key="16">
    <source>
        <dbReference type="ARBA" id="ARBA00023008"/>
    </source>
</evidence>
<dbReference type="GO" id="GO:0140581">
    <property type="term" value="F:P-type monovalent copper transporter activity"/>
    <property type="evidence" value="ECO:0007669"/>
    <property type="project" value="UniProtKB-EC"/>
</dbReference>
<dbReference type="GO" id="GO:0016887">
    <property type="term" value="F:ATP hydrolysis activity"/>
    <property type="evidence" value="ECO:0007669"/>
    <property type="project" value="InterPro"/>
</dbReference>
<dbReference type="SUPFAM" id="SSF56784">
    <property type="entry name" value="HAD-like"/>
    <property type="match status" value="1"/>
</dbReference>
<keyword evidence="15 21" id="KW-1133">Transmembrane helix</keyword>
<dbReference type="Pfam" id="PF00702">
    <property type="entry name" value="Hydrolase"/>
    <property type="match status" value="1"/>
</dbReference>
<dbReference type="InterPro" id="IPR059000">
    <property type="entry name" value="ATPase_P-type_domA"/>
</dbReference>
<dbReference type="PANTHER" id="PTHR43520:SF6">
    <property type="entry name" value="COPPER-EXPORTING P-TYPE ATPASE"/>
    <property type="match status" value="1"/>
</dbReference>
<keyword evidence="7 21" id="KW-1003">Cell membrane</keyword>
<dbReference type="GO" id="GO:0005507">
    <property type="term" value="F:copper ion binding"/>
    <property type="evidence" value="ECO:0007669"/>
    <property type="project" value="TreeGrafter"/>
</dbReference>
<evidence type="ECO:0000256" key="14">
    <source>
        <dbReference type="ARBA" id="ARBA00022967"/>
    </source>
</evidence>
<dbReference type="GO" id="GO:0005524">
    <property type="term" value="F:ATP binding"/>
    <property type="evidence" value="ECO:0007669"/>
    <property type="project" value="UniProtKB-UniRule"/>
</dbReference>
<feature type="transmembrane region" description="Helical" evidence="21">
    <location>
        <begin position="431"/>
        <end position="452"/>
    </location>
</feature>
<dbReference type="InterPro" id="IPR027256">
    <property type="entry name" value="P-typ_ATPase_IB"/>
</dbReference>
<dbReference type="GO" id="GO:0055070">
    <property type="term" value="P:copper ion homeostasis"/>
    <property type="evidence" value="ECO:0007669"/>
    <property type="project" value="TreeGrafter"/>
</dbReference>
<protein>
    <recommendedName>
        <fullName evidence="5">Copper-exporting P-type ATPase</fullName>
        <ecNumber evidence="4">7.2.2.8</ecNumber>
    </recommendedName>
    <alternativeName>
        <fullName evidence="19">Copper-exporting P-type ATPase A</fullName>
    </alternativeName>
    <alternativeName>
        <fullName evidence="20">Cu(+)-exporting ATPase</fullName>
    </alternativeName>
</protein>
<evidence type="ECO:0000313" key="23">
    <source>
        <dbReference type="EMBL" id="GAM73678.1"/>
    </source>
</evidence>
<feature type="transmembrane region" description="Helical" evidence="21">
    <location>
        <begin position="93"/>
        <end position="116"/>
    </location>
</feature>
<evidence type="ECO:0000256" key="21">
    <source>
        <dbReference type="RuleBase" id="RU362081"/>
    </source>
</evidence>
<dbReference type="PANTHER" id="PTHR43520">
    <property type="entry name" value="ATP7, ISOFORM B"/>
    <property type="match status" value="1"/>
</dbReference>
<evidence type="ECO:0000256" key="15">
    <source>
        <dbReference type="ARBA" id="ARBA00022989"/>
    </source>
</evidence>
<evidence type="ECO:0000256" key="12">
    <source>
        <dbReference type="ARBA" id="ARBA00022796"/>
    </source>
</evidence>
<dbReference type="NCBIfam" id="TIGR01494">
    <property type="entry name" value="ATPase_P-type"/>
    <property type="match status" value="1"/>
</dbReference>
<feature type="domain" description="P-type ATPase A" evidence="22">
    <location>
        <begin position="1"/>
        <end position="48"/>
    </location>
</feature>
<name>A0A0B8QET0_9VIBR</name>
<evidence type="ECO:0000256" key="18">
    <source>
        <dbReference type="ARBA" id="ARBA00023136"/>
    </source>
</evidence>
<keyword evidence="11 21" id="KW-0547">Nucleotide-binding</keyword>
<evidence type="ECO:0000256" key="20">
    <source>
        <dbReference type="ARBA" id="ARBA00033239"/>
    </source>
</evidence>
<proteinExistence type="inferred from homology"/>
<keyword evidence="6" id="KW-0813">Transport</keyword>
<dbReference type="InterPro" id="IPR036412">
    <property type="entry name" value="HAD-like_sf"/>
</dbReference>
<keyword evidence="12" id="KW-0187">Copper transport</keyword>
<keyword evidence="16" id="KW-0186">Copper</keyword>
<keyword evidence="17" id="KW-0406">Ion transport</keyword>
<dbReference type="SFLD" id="SFLDG00002">
    <property type="entry name" value="C1.7:_P-type_atpase_like"/>
    <property type="match status" value="1"/>
</dbReference>
<evidence type="ECO:0000256" key="17">
    <source>
        <dbReference type="ARBA" id="ARBA00023065"/>
    </source>
</evidence>
<dbReference type="InterPro" id="IPR044492">
    <property type="entry name" value="P_typ_ATPase_HD_dom"/>
</dbReference>
<keyword evidence="10 21" id="KW-0479">Metal-binding</keyword>
<sequence>MLTGEPIPVAKQLGDSVSAGTVNGNSSLTIVATKVGSDTVLAQIINMVTQAQNSKPAIAHLADKVSSIFVPSVMIIAVLTALGWYNFGADPVWIHMLVTATSVLIIACPCALGLATPISTMIGVGKAAEFGGLIRNGDALQRASDIDVVVLDKTGTITQGKPLVVEAEMFDDRAVTVLKALEQGSTHPLAEAIVSYCDSLNLESSVAVENFESLTGLGVKGDYNNETYFLGNARLMVSEGVTLDKVTETANRWESDANTVVYFARQNQLLGILAIQDPIKKESVGAIKAMHDLGIRVVMLTGDNAATARAVAEVTNIDEFHAELLPQDKLAWVERMQNQGKVVAMVGDGINDAPALARSDVGFAIGQGTDVAIESADITLMRGSLYGVSQVIETSKATMKNIKQNLWGAFIYNSLGIPIAAGVLFPLTGWLLSPIVAGVAMSLSSITVVSNANRLRLFKPKSSEV</sequence>
<reference evidence="23 24" key="2">
    <citation type="submission" date="2015-01" db="EMBL/GenBank/DDBJ databases">
        <authorList>
            <consortium name="NBRP consortium"/>
            <person name="Sawabe T."/>
            <person name="Meirelles P."/>
            <person name="Feng G."/>
            <person name="Sayaka M."/>
            <person name="Hattori M."/>
            <person name="Ohkuma M."/>
        </authorList>
    </citation>
    <scope>NUCLEOTIDE SEQUENCE [LARGE SCALE GENOMIC DNA]</scope>
    <source>
        <strain evidence="24">JCM 19241</strain>
    </source>
</reference>
<evidence type="ECO:0000259" key="22">
    <source>
        <dbReference type="Pfam" id="PF00122"/>
    </source>
</evidence>
<evidence type="ECO:0000256" key="3">
    <source>
        <dbReference type="ARBA" id="ARBA00006024"/>
    </source>
</evidence>
<dbReference type="Proteomes" id="UP000031666">
    <property type="component" value="Unassembled WGS sequence"/>
</dbReference>
<dbReference type="GO" id="GO:0043682">
    <property type="term" value="F:P-type divalent copper transporter activity"/>
    <property type="evidence" value="ECO:0007669"/>
    <property type="project" value="TreeGrafter"/>
</dbReference>
<dbReference type="InterPro" id="IPR023298">
    <property type="entry name" value="ATPase_P-typ_TM_dom_sf"/>
</dbReference>
<keyword evidence="9 21" id="KW-0812">Transmembrane</keyword>
<dbReference type="STRING" id="1481914.JCM19241_3133"/>
<dbReference type="Gene3D" id="3.40.1110.10">
    <property type="entry name" value="Calcium-transporting ATPase, cytoplasmic domain N"/>
    <property type="match status" value="1"/>
</dbReference>
<comment type="similarity">
    <text evidence="3 21">Belongs to the cation transport ATPase (P-type) (TC 3.A.3) family. Type IB subfamily.</text>
</comment>
<dbReference type="SUPFAM" id="SSF81653">
    <property type="entry name" value="Calcium ATPase, transduction domain A"/>
    <property type="match status" value="1"/>
</dbReference>
<evidence type="ECO:0000256" key="10">
    <source>
        <dbReference type="ARBA" id="ARBA00022723"/>
    </source>
</evidence>